<dbReference type="AlphaFoldDB" id="A0A371H0C4"/>
<reference evidence="1" key="1">
    <citation type="submission" date="2018-05" db="EMBL/GenBank/DDBJ databases">
        <title>Draft genome of Mucuna pruriens seed.</title>
        <authorList>
            <person name="Nnadi N.E."/>
            <person name="Vos R."/>
            <person name="Hasami M.H."/>
            <person name="Devisetty U.K."/>
            <person name="Aguiy J.C."/>
        </authorList>
    </citation>
    <scope>NUCLEOTIDE SEQUENCE [LARGE SCALE GENOMIC DNA]</scope>
    <source>
        <strain evidence="1">JCA_2017</strain>
    </source>
</reference>
<dbReference type="Proteomes" id="UP000257109">
    <property type="component" value="Unassembled WGS sequence"/>
</dbReference>
<organism evidence="1 2">
    <name type="scientific">Mucuna pruriens</name>
    <name type="common">Velvet bean</name>
    <name type="synonym">Dolichos pruriens</name>
    <dbReference type="NCBI Taxonomy" id="157652"/>
    <lineage>
        <taxon>Eukaryota</taxon>
        <taxon>Viridiplantae</taxon>
        <taxon>Streptophyta</taxon>
        <taxon>Embryophyta</taxon>
        <taxon>Tracheophyta</taxon>
        <taxon>Spermatophyta</taxon>
        <taxon>Magnoliopsida</taxon>
        <taxon>eudicotyledons</taxon>
        <taxon>Gunneridae</taxon>
        <taxon>Pentapetalae</taxon>
        <taxon>rosids</taxon>
        <taxon>fabids</taxon>
        <taxon>Fabales</taxon>
        <taxon>Fabaceae</taxon>
        <taxon>Papilionoideae</taxon>
        <taxon>50 kb inversion clade</taxon>
        <taxon>NPAAA clade</taxon>
        <taxon>indigoferoid/millettioid clade</taxon>
        <taxon>Phaseoleae</taxon>
        <taxon>Mucuna</taxon>
    </lineage>
</organism>
<evidence type="ECO:0008006" key="3">
    <source>
        <dbReference type="Google" id="ProtNLM"/>
    </source>
</evidence>
<dbReference type="PANTHER" id="PTHR11439">
    <property type="entry name" value="GAG-POL-RELATED RETROTRANSPOSON"/>
    <property type="match status" value="1"/>
</dbReference>
<dbReference type="CDD" id="cd09272">
    <property type="entry name" value="RNase_HI_RT_Ty1"/>
    <property type="match status" value="1"/>
</dbReference>
<comment type="caution">
    <text evidence="1">The sequence shown here is derived from an EMBL/GenBank/DDBJ whole genome shotgun (WGS) entry which is preliminary data.</text>
</comment>
<dbReference type="EMBL" id="QJKJ01003931">
    <property type="protein sequence ID" value="RDX96257.1"/>
    <property type="molecule type" value="Genomic_DNA"/>
</dbReference>
<feature type="non-terminal residue" evidence="1">
    <location>
        <position position="1"/>
    </location>
</feature>
<proteinExistence type="predicted"/>
<accession>A0A371H0C4</accession>
<dbReference type="PANTHER" id="PTHR11439:SF515">
    <property type="entry name" value="GAG-POL POLYPROTEIN"/>
    <property type="match status" value="1"/>
</dbReference>
<evidence type="ECO:0000313" key="1">
    <source>
        <dbReference type="EMBL" id="RDX96257.1"/>
    </source>
</evidence>
<sequence length="255" mass="29785">MMNEFEISDLGLLSYFLGIEFEITKYGTVMHQSNYLCNTRPDLSFSVGLINRFMQESRQSHLLAAKRILRYVQGTIGFGVLFSKDKSDRKSTTRYIFFYGGVPISWSSTKEPVVALSSCEAEYIATSKTTCQAIWLEALKKDLQVENLEKIKLPVDNRSSIYLERHPASHGRSKHIETRFHYLREQASNENLQIKHCKTKIQFAYILTKALKLEKFRWLRDSIRIVRSWKCNFELRRSIAKTNSSLLRTQKFDDM</sequence>
<dbReference type="STRING" id="157652.A0A371H0C4"/>
<name>A0A371H0C4_MUCPR</name>
<protein>
    <recommendedName>
        <fullName evidence="3">Copia protein</fullName>
    </recommendedName>
</protein>
<dbReference type="OrthoDB" id="1927598at2759"/>
<gene>
    <name evidence="1" type="ORF">CR513_21111</name>
</gene>
<keyword evidence="2" id="KW-1185">Reference proteome</keyword>
<evidence type="ECO:0000313" key="2">
    <source>
        <dbReference type="Proteomes" id="UP000257109"/>
    </source>
</evidence>